<dbReference type="AlphaFoldDB" id="A0A699HSC1"/>
<feature type="compositionally biased region" description="Acidic residues" evidence="1">
    <location>
        <begin position="1"/>
        <end position="17"/>
    </location>
</feature>
<feature type="region of interest" description="Disordered" evidence="1">
    <location>
        <begin position="1"/>
        <end position="139"/>
    </location>
</feature>
<proteinExistence type="predicted"/>
<evidence type="ECO:0000256" key="1">
    <source>
        <dbReference type="SAM" id="MobiDB-lite"/>
    </source>
</evidence>
<sequence length="279" mass="31644">MDIEEEEPEEDMVEEPEPLAGREDQFDAHPNPQPENMNGWVDDHDDDEEGDEENVDVDIEDDDAEIIFPYEVQGDQTPSPGDGSSDFEFEAEEANDELEVEEPDDGSSDSEFEAEEADDELEVEEPDGAPEATIRNGSQRPFDFVGGLAPCALRRALEALRRQDMIRDSESGTSRTEIALLGSEARIEKIEREIFHHDLCGVEETLGNVVERLKVLESEENATLKKKLADKDMLLDLTRMDRDRAERRLSESIWWNERFYLEMVRKGAVPKPPSDDEGS</sequence>
<feature type="compositionally biased region" description="Acidic residues" evidence="1">
    <location>
        <begin position="43"/>
        <end position="65"/>
    </location>
</feature>
<gene>
    <name evidence="2" type="ORF">Tci_437727</name>
</gene>
<dbReference type="EMBL" id="BKCJ010197583">
    <property type="protein sequence ID" value="GEY65753.1"/>
    <property type="molecule type" value="Genomic_DNA"/>
</dbReference>
<accession>A0A699HSC1</accession>
<feature type="compositionally biased region" description="Acidic residues" evidence="1">
    <location>
        <begin position="85"/>
        <end position="128"/>
    </location>
</feature>
<protein>
    <submittedName>
        <fullName evidence="2">Uncharacterized protein</fullName>
    </submittedName>
</protein>
<organism evidence="2">
    <name type="scientific">Tanacetum cinerariifolium</name>
    <name type="common">Dalmatian daisy</name>
    <name type="synonym">Chrysanthemum cinerariifolium</name>
    <dbReference type="NCBI Taxonomy" id="118510"/>
    <lineage>
        <taxon>Eukaryota</taxon>
        <taxon>Viridiplantae</taxon>
        <taxon>Streptophyta</taxon>
        <taxon>Embryophyta</taxon>
        <taxon>Tracheophyta</taxon>
        <taxon>Spermatophyta</taxon>
        <taxon>Magnoliopsida</taxon>
        <taxon>eudicotyledons</taxon>
        <taxon>Gunneridae</taxon>
        <taxon>Pentapetalae</taxon>
        <taxon>asterids</taxon>
        <taxon>campanulids</taxon>
        <taxon>Asterales</taxon>
        <taxon>Asteraceae</taxon>
        <taxon>Asteroideae</taxon>
        <taxon>Anthemideae</taxon>
        <taxon>Anthemidinae</taxon>
        <taxon>Tanacetum</taxon>
    </lineage>
</organism>
<evidence type="ECO:0000313" key="2">
    <source>
        <dbReference type="EMBL" id="GEY65753.1"/>
    </source>
</evidence>
<name>A0A699HSC1_TANCI</name>
<reference evidence="2" key="1">
    <citation type="journal article" date="2019" name="Sci. Rep.">
        <title>Draft genome of Tanacetum cinerariifolium, the natural source of mosquito coil.</title>
        <authorList>
            <person name="Yamashiro T."/>
            <person name="Shiraishi A."/>
            <person name="Satake H."/>
            <person name="Nakayama K."/>
        </authorList>
    </citation>
    <scope>NUCLEOTIDE SEQUENCE</scope>
</reference>
<comment type="caution">
    <text evidence="2">The sequence shown here is derived from an EMBL/GenBank/DDBJ whole genome shotgun (WGS) entry which is preliminary data.</text>
</comment>